<reference evidence="2 3" key="1">
    <citation type="submission" date="2021-06" db="EMBL/GenBank/DDBJ databases">
        <authorList>
            <person name="Palmer J.M."/>
        </authorList>
    </citation>
    <scope>NUCLEOTIDE SEQUENCE [LARGE SCALE GENOMIC DNA]</scope>
    <source>
        <strain evidence="2 3">XR_2019</strain>
        <tissue evidence="2">Muscle</tissue>
    </source>
</reference>
<accession>A0ABV0VLZ8</accession>
<protein>
    <submittedName>
        <fullName evidence="2">Uncharacterized protein</fullName>
    </submittedName>
</protein>
<dbReference type="EMBL" id="JAHRIM010000287">
    <property type="protein sequence ID" value="MEQ2258144.1"/>
    <property type="molecule type" value="Genomic_DNA"/>
</dbReference>
<proteinExistence type="predicted"/>
<evidence type="ECO:0000256" key="1">
    <source>
        <dbReference type="SAM" id="MobiDB-lite"/>
    </source>
</evidence>
<gene>
    <name evidence="2" type="ORF">XENORESO_009066</name>
</gene>
<organism evidence="2 3">
    <name type="scientific">Xenotaenia resolanae</name>
    <dbReference type="NCBI Taxonomy" id="208358"/>
    <lineage>
        <taxon>Eukaryota</taxon>
        <taxon>Metazoa</taxon>
        <taxon>Chordata</taxon>
        <taxon>Craniata</taxon>
        <taxon>Vertebrata</taxon>
        <taxon>Euteleostomi</taxon>
        <taxon>Actinopterygii</taxon>
        <taxon>Neopterygii</taxon>
        <taxon>Teleostei</taxon>
        <taxon>Neoteleostei</taxon>
        <taxon>Acanthomorphata</taxon>
        <taxon>Ovalentaria</taxon>
        <taxon>Atherinomorphae</taxon>
        <taxon>Cyprinodontiformes</taxon>
        <taxon>Goodeidae</taxon>
        <taxon>Xenotaenia</taxon>
    </lineage>
</organism>
<evidence type="ECO:0000313" key="2">
    <source>
        <dbReference type="EMBL" id="MEQ2258144.1"/>
    </source>
</evidence>
<feature type="region of interest" description="Disordered" evidence="1">
    <location>
        <begin position="1"/>
        <end position="22"/>
    </location>
</feature>
<dbReference type="Proteomes" id="UP001444071">
    <property type="component" value="Unassembled WGS sequence"/>
</dbReference>
<evidence type="ECO:0000313" key="3">
    <source>
        <dbReference type="Proteomes" id="UP001444071"/>
    </source>
</evidence>
<keyword evidence="3" id="KW-1185">Reference proteome</keyword>
<feature type="compositionally biased region" description="Polar residues" evidence="1">
    <location>
        <begin position="1"/>
        <end position="12"/>
    </location>
</feature>
<sequence>MNFPKLNSTGPPLSTPLHQPWEKGNFPACGPIRFSAVNDMHSNFGGETGGWRTTQKGERGAHTLTGLASQQTDIFYPKPSHTCFGSVLLTSRLINHLSS</sequence>
<name>A0ABV0VLZ8_9TELE</name>
<comment type="caution">
    <text evidence="2">The sequence shown here is derived from an EMBL/GenBank/DDBJ whole genome shotgun (WGS) entry which is preliminary data.</text>
</comment>